<dbReference type="Pfam" id="PF04536">
    <property type="entry name" value="TPM_phosphatase"/>
    <property type="match status" value="1"/>
</dbReference>
<feature type="domain" description="TPM" evidence="3">
    <location>
        <begin position="27"/>
        <end position="152"/>
    </location>
</feature>
<name>A0ABS8YUP0_9RHOB</name>
<dbReference type="Proteomes" id="UP001521181">
    <property type="component" value="Unassembled WGS sequence"/>
</dbReference>
<evidence type="ECO:0000256" key="2">
    <source>
        <dbReference type="SAM" id="SignalP"/>
    </source>
</evidence>
<evidence type="ECO:0000313" key="5">
    <source>
        <dbReference type="Proteomes" id="UP001521181"/>
    </source>
</evidence>
<feature type="chain" id="PRO_5046466361" evidence="2">
    <location>
        <begin position="17"/>
        <end position="276"/>
    </location>
</feature>
<proteinExistence type="predicted"/>
<feature type="signal peptide" evidence="2">
    <location>
        <begin position="1"/>
        <end position="16"/>
    </location>
</feature>
<protein>
    <submittedName>
        <fullName evidence="4">TPM domain-containing protein</fullName>
    </submittedName>
</protein>
<evidence type="ECO:0000256" key="1">
    <source>
        <dbReference type="SAM" id="MobiDB-lite"/>
    </source>
</evidence>
<keyword evidence="2" id="KW-0732">Signal</keyword>
<dbReference type="PANTHER" id="PTHR30373">
    <property type="entry name" value="UPF0603 PROTEIN YGCG"/>
    <property type="match status" value="1"/>
</dbReference>
<gene>
    <name evidence="4" type="ORF">LZA78_04830</name>
</gene>
<reference evidence="4 5" key="1">
    <citation type="submission" date="2021-12" db="EMBL/GenBank/DDBJ databases">
        <title>Sinirhodobacter sp. WL0062 is a bacterium isolated from seawater.</title>
        <authorList>
            <person name="Wang L."/>
            <person name="He W."/>
            <person name="Zhang D.-F."/>
        </authorList>
    </citation>
    <scope>NUCLEOTIDE SEQUENCE [LARGE SCALE GENOMIC DNA]</scope>
    <source>
        <strain evidence="4 5">WL0062</strain>
    </source>
</reference>
<dbReference type="RefSeq" id="WP_233675810.1">
    <property type="nucleotide sequence ID" value="NZ_JAJUOS010000003.1"/>
</dbReference>
<feature type="region of interest" description="Disordered" evidence="1">
    <location>
        <begin position="249"/>
        <end position="276"/>
    </location>
</feature>
<dbReference type="PANTHER" id="PTHR30373:SF2">
    <property type="entry name" value="UPF0603 PROTEIN YGCG"/>
    <property type="match status" value="1"/>
</dbReference>
<evidence type="ECO:0000259" key="3">
    <source>
        <dbReference type="Pfam" id="PF04536"/>
    </source>
</evidence>
<dbReference type="InterPro" id="IPR007621">
    <property type="entry name" value="TPM_dom"/>
</dbReference>
<accession>A0ABS8YUP0</accession>
<comment type="caution">
    <text evidence="4">The sequence shown here is derived from an EMBL/GenBank/DDBJ whole genome shotgun (WGS) entry which is preliminary data.</text>
</comment>
<evidence type="ECO:0000313" key="4">
    <source>
        <dbReference type="EMBL" id="MCE5972795.1"/>
    </source>
</evidence>
<sequence>MITALILLLWAGIASAEPFPNYQSLTVNDFAGILPPEVEERLDQKLSDLRTRTGIEATVVTLVSQDAYDPAPSLETFATRLFNGWGIGDPTRNDGIMILVISADRAMRIELGAGYNPEYDIPAQDIVNRIMLPAFRDGRLPEGIDAGTDAVISEIAERYADGQPPGSIPKSSKGNVSFIALIAMGIAALMALRSRIWQAMGRVCPCPGCGHRGITRNRVVDEPASRASAGRGHWDESCPNCSWTRTKPFTIQRKGSGSRSSFGGGRSSGGGASGRW</sequence>
<dbReference type="EMBL" id="JAJUOS010000003">
    <property type="protein sequence ID" value="MCE5972795.1"/>
    <property type="molecule type" value="Genomic_DNA"/>
</dbReference>
<dbReference type="Gene3D" id="3.10.310.50">
    <property type="match status" value="1"/>
</dbReference>
<feature type="compositionally biased region" description="Gly residues" evidence="1">
    <location>
        <begin position="262"/>
        <end position="276"/>
    </location>
</feature>
<keyword evidence="5" id="KW-1185">Reference proteome</keyword>
<organism evidence="4 5">
    <name type="scientific">Rhodobacter flavimaris</name>
    <dbReference type="NCBI Taxonomy" id="2907145"/>
    <lineage>
        <taxon>Bacteria</taxon>
        <taxon>Pseudomonadati</taxon>
        <taxon>Pseudomonadota</taxon>
        <taxon>Alphaproteobacteria</taxon>
        <taxon>Rhodobacterales</taxon>
        <taxon>Rhodobacter group</taxon>
        <taxon>Rhodobacter</taxon>
    </lineage>
</organism>